<proteinExistence type="predicted"/>
<comment type="caution">
    <text evidence="2">The sequence shown here is derived from an EMBL/GenBank/DDBJ whole genome shotgun (WGS) entry which is preliminary data.</text>
</comment>
<evidence type="ECO:0000313" key="3">
    <source>
        <dbReference type="Proteomes" id="UP000887013"/>
    </source>
</evidence>
<sequence length="111" mass="12963">MSKQIETEDFEQDQNNNLSKDEDRSKILNNYEVFDALMARDLFSSSEEPSDPVVVNARTRSQSINLPPQEETLRHVGRVLRRLSEDFEQSRGIRTDQRRRGSISRFFNSLS</sequence>
<dbReference type="AlphaFoldDB" id="A0A8X6QRC1"/>
<protein>
    <submittedName>
        <fullName evidence="2">Uncharacterized protein</fullName>
    </submittedName>
</protein>
<keyword evidence="3" id="KW-1185">Reference proteome</keyword>
<dbReference type="EMBL" id="BMAW01131612">
    <property type="protein sequence ID" value="GFU40141.1"/>
    <property type="molecule type" value="Genomic_DNA"/>
</dbReference>
<dbReference type="Proteomes" id="UP000887013">
    <property type="component" value="Unassembled WGS sequence"/>
</dbReference>
<accession>A0A8X6QRC1</accession>
<feature type="region of interest" description="Disordered" evidence="1">
    <location>
        <begin position="1"/>
        <end position="24"/>
    </location>
</feature>
<evidence type="ECO:0000256" key="1">
    <source>
        <dbReference type="SAM" id="MobiDB-lite"/>
    </source>
</evidence>
<organism evidence="2 3">
    <name type="scientific">Nephila pilipes</name>
    <name type="common">Giant wood spider</name>
    <name type="synonym">Nephila maculata</name>
    <dbReference type="NCBI Taxonomy" id="299642"/>
    <lineage>
        <taxon>Eukaryota</taxon>
        <taxon>Metazoa</taxon>
        <taxon>Ecdysozoa</taxon>
        <taxon>Arthropoda</taxon>
        <taxon>Chelicerata</taxon>
        <taxon>Arachnida</taxon>
        <taxon>Araneae</taxon>
        <taxon>Araneomorphae</taxon>
        <taxon>Entelegynae</taxon>
        <taxon>Araneoidea</taxon>
        <taxon>Nephilidae</taxon>
        <taxon>Nephila</taxon>
    </lineage>
</organism>
<name>A0A8X6QRC1_NEPPI</name>
<gene>
    <name evidence="2" type="ORF">NPIL_459871</name>
</gene>
<evidence type="ECO:0000313" key="2">
    <source>
        <dbReference type="EMBL" id="GFU40141.1"/>
    </source>
</evidence>
<reference evidence="2" key="1">
    <citation type="submission" date="2020-08" db="EMBL/GenBank/DDBJ databases">
        <title>Multicomponent nature underlies the extraordinary mechanical properties of spider dragline silk.</title>
        <authorList>
            <person name="Kono N."/>
            <person name="Nakamura H."/>
            <person name="Mori M."/>
            <person name="Yoshida Y."/>
            <person name="Ohtoshi R."/>
            <person name="Malay A.D."/>
            <person name="Moran D.A.P."/>
            <person name="Tomita M."/>
            <person name="Numata K."/>
            <person name="Arakawa K."/>
        </authorList>
    </citation>
    <scope>NUCLEOTIDE SEQUENCE</scope>
</reference>